<dbReference type="AlphaFoldDB" id="A0A368S3N0"/>
<organism evidence="2">
    <name type="scientific">Setaria italica</name>
    <name type="common">Foxtail millet</name>
    <name type="synonym">Panicum italicum</name>
    <dbReference type="NCBI Taxonomy" id="4555"/>
    <lineage>
        <taxon>Eukaryota</taxon>
        <taxon>Viridiplantae</taxon>
        <taxon>Streptophyta</taxon>
        <taxon>Embryophyta</taxon>
        <taxon>Tracheophyta</taxon>
        <taxon>Spermatophyta</taxon>
        <taxon>Magnoliopsida</taxon>
        <taxon>Liliopsida</taxon>
        <taxon>Poales</taxon>
        <taxon>Poaceae</taxon>
        <taxon>PACMAD clade</taxon>
        <taxon>Panicoideae</taxon>
        <taxon>Panicodae</taxon>
        <taxon>Paniceae</taxon>
        <taxon>Cenchrinae</taxon>
        <taxon>Setaria</taxon>
    </lineage>
</organism>
<reference evidence="2" key="1">
    <citation type="journal article" date="2012" name="Nat. Biotechnol.">
        <title>Reference genome sequence of the model plant Setaria.</title>
        <authorList>
            <person name="Bennetzen J.L."/>
            <person name="Schmutz J."/>
            <person name="Wang H."/>
            <person name="Percifield R."/>
            <person name="Hawkins J."/>
            <person name="Pontaroli A.C."/>
            <person name="Estep M."/>
            <person name="Feng L."/>
            <person name="Vaughn J.N."/>
            <person name="Grimwood J."/>
            <person name="Jenkins J."/>
            <person name="Barry K."/>
            <person name="Lindquist E."/>
            <person name="Hellsten U."/>
            <person name="Deshpande S."/>
            <person name="Wang X."/>
            <person name="Wu X."/>
            <person name="Mitros T."/>
            <person name="Triplett J."/>
            <person name="Yang X."/>
            <person name="Ye C.Y."/>
            <person name="Mauro-Herrera M."/>
            <person name="Wang L."/>
            <person name="Li P."/>
            <person name="Sharma M."/>
            <person name="Sharma R."/>
            <person name="Ronald P.C."/>
            <person name="Panaud O."/>
            <person name="Kellogg E.A."/>
            <person name="Brutnell T.P."/>
            <person name="Doust A.N."/>
            <person name="Tuskan G.A."/>
            <person name="Rokhsar D."/>
            <person name="Devos K.M."/>
        </authorList>
    </citation>
    <scope>NUCLEOTIDE SEQUENCE [LARGE SCALE GENOMIC DNA]</scope>
    <source>
        <strain evidence="2">Yugu1</strain>
    </source>
</reference>
<accession>A0A368S3N0</accession>
<proteinExistence type="predicted"/>
<dbReference type="EMBL" id="CM003535">
    <property type="protein sequence ID" value="RCV37019.1"/>
    <property type="molecule type" value="Genomic_DNA"/>
</dbReference>
<feature type="compositionally biased region" description="Basic residues" evidence="1">
    <location>
        <begin position="90"/>
        <end position="101"/>
    </location>
</feature>
<feature type="region of interest" description="Disordered" evidence="1">
    <location>
        <begin position="74"/>
        <end position="115"/>
    </location>
</feature>
<feature type="compositionally biased region" description="Basic and acidic residues" evidence="1">
    <location>
        <begin position="79"/>
        <end position="89"/>
    </location>
</feature>
<sequence length="115" mass="12762">MPQYLVRSSRKKILWGLGTVPKLAPIRTCFRCPTRGDPGHPTDHDEVRFLGSRHALTSSARLQARFASVLLVCGGSSGGRDEERDEPRRDRRRRRTTRARGRLATAAASGAKHDG</sequence>
<reference evidence="2" key="2">
    <citation type="submission" date="2015-07" db="EMBL/GenBank/DDBJ databases">
        <authorList>
            <person name="Noorani M."/>
        </authorList>
    </citation>
    <scope>NUCLEOTIDE SEQUENCE</scope>
    <source>
        <strain evidence="2">Yugu1</strain>
    </source>
</reference>
<evidence type="ECO:0000313" key="2">
    <source>
        <dbReference type="EMBL" id="RCV37019.1"/>
    </source>
</evidence>
<protein>
    <submittedName>
        <fullName evidence="2">Uncharacterized protein</fullName>
    </submittedName>
</protein>
<gene>
    <name evidence="2" type="ORF">SETIT_8G028500v2</name>
</gene>
<name>A0A368S3N0_SETIT</name>
<evidence type="ECO:0000256" key="1">
    <source>
        <dbReference type="SAM" id="MobiDB-lite"/>
    </source>
</evidence>